<gene>
    <name evidence="6" type="primary">gcvA</name>
    <name evidence="6" type="ORF">PPNSA23_44490</name>
</gene>
<dbReference type="PANTHER" id="PTHR30537">
    <property type="entry name" value="HTH-TYPE TRANSCRIPTIONAL REGULATOR"/>
    <property type="match status" value="1"/>
</dbReference>
<dbReference type="Pfam" id="PF00126">
    <property type="entry name" value="HTH_1"/>
    <property type="match status" value="1"/>
</dbReference>
<dbReference type="InterPro" id="IPR036388">
    <property type="entry name" value="WH-like_DNA-bd_sf"/>
</dbReference>
<keyword evidence="7" id="KW-1185">Reference proteome</keyword>
<protein>
    <submittedName>
        <fullName evidence="6">Transcriptional regulator GcvA</fullName>
    </submittedName>
</protein>
<feature type="domain" description="HTH lysR-type" evidence="5">
    <location>
        <begin position="6"/>
        <end position="63"/>
    </location>
</feature>
<proteinExistence type="inferred from homology"/>
<dbReference type="InterPro" id="IPR000847">
    <property type="entry name" value="LysR_HTH_N"/>
</dbReference>
<keyword evidence="3" id="KW-0238">DNA-binding</keyword>
<dbReference type="Gene3D" id="3.40.190.10">
    <property type="entry name" value="Periplasmic binding protein-like II"/>
    <property type="match status" value="2"/>
</dbReference>
<dbReference type="EMBL" id="BAAFZP010000002">
    <property type="protein sequence ID" value="GAB1584506.1"/>
    <property type="molecule type" value="Genomic_DNA"/>
</dbReference>
<comment type="caution">
    <text evidence="6">The sequence shown here is derived from an EMBL/GenBank/DDBJ whole genome shotgun (WGS) entry which is preliminary data.</text>
</comment>
<comment type="similarity">
    <text evidence="1">Belongs to the LysR transcriptional regulatory family.</text>
</comment>
<dbReference type="PANTHER" id="PTHR30537:SF26">
    <property type="entry name" value="GLYCINE CLEAVAGE SYSTEM TRANSCRIPTIONAL ACTIVATOR"/>
    <property type="match status" value="1"/>
</dbReference>
<dbReference type="InterPro" id="IPR058163">
    <property type="entry name" value="LysR-type_TF_proteobact-type"/>
</dbReference>
<evidence type="ECO:0000256" key="2">
    <source>
        <dbReference type="ARBA" id="ARBA00023015"/>
    </source>
</evidence>
<evidence type="ECO:0000313" key="6">
    <source>
        <dbReference type="EMBL" id="GAB1584506.1"/>
    </source>
</evidence>
<dbReference type="PRINTS" id="PR00039">
    <property type="entry name" value="HTHLYSR"/>
</dbReference>
<keyword evidence="4" id="KW-0804">Transcription</keyword>
<dbReference type="SUPFAM" id="SSF53850">
    <property type="entry name" value="Periplasmic binding protein-like II"/>
    <property type="match status" value="1"/>
</dbReference>
<evidence type="ECO:0000256" key="1">
    <source>
        <dbReference type="ARBA" id="ARBA00009437"/>
    </source>
</evidence>
<dbReference type="SUPFAM" id="SSF46785">
    <property type="entry name" value="Winged helix' DNA-binding domain"/>
    <property type="match status" value="1"/>
</dbReference>
<dbReference type="InterPro" id="IPR036390">
    <property type="entry name" value="WH_DNA-bd_sf"/>
</dbReference>
<evidence type="ECO:0000259" key="5">
    <source>
        <dbReference type="PROSITE" id="PS50931"/>
    </source>
</evidence>
<reference evidence="6 7" key="1">
    <citation type="submission" date="2024-10" db="EMBL/GenBank/DDBJ databases">
        <title>Isolation, draft genome sequencing and identification of Phyllobacterium sp. NSA23, isolated from leaf soil.</title>
        <authorList>
            <person name="Akita H."/>
        </authorList>
    </citation>
    <scope>NUCLEOTIDE SEQUENCE [LARGE SCALE GENOMIC DNA]</scope>
    <source>
        <strain evidence="6 7">NSA23</strain>
    </source>
</reference>
<evidence type="ECO:0000256" key="3">
    <source>
        <dbReference type="ARBA" id="ARBA00023125"/>
    </source>
</evidence>
<accession>A0ABQ0H6G5</accession>
<evidence type="ECO:0000256" key="4">
    <source>
        <dbReference type="ARBA" id="ARBA00023163"/>
    </source>
</evidence>
<dbReference type="InterPro" id="IPR005119">
    <property type="entry name" value="LysR_subst-bd"/>
</dbReference>
<organism evidence="6 7">
    <name type="scientific">Phyllobacterium phragmitis</name>
    <dbReference type="NCBI Taxonomy" id="2670329"/>
    <lineage>
        <taxon>Bacteria</taxon>
        <taxon>Pseudomonadati</taxon>
        <taxon>Pseudomonadota</taxon>
        <taxon>Alphaproteobacteria</taxon>
        <taxon>Hyphomicrobiales</taxon>
        <taxon>Phyllobacteriaceae</taxon>
        <taxon>Phyllobacterium</taxon>
    </lineage>
</organism>
<sequence length="302" mass="32742">MAEQLPPLSAVRVFEATARHLSFTKAAAELGMTQAAVSYQIKVLEDRMGGALFLRRPRQVILTELGERLAPAVTEAFELIRQAFVTARSGAQGTLSISTVPTFANNWLAQHLGSFQVAHPSLAVRLDMSARVIDFAREDIDVAIRAGDGNWPGLAAHLLIRAEFTPMLSPELAASIGGVKEPADLLRLPIIGPDDPWWTLWLTEAGASPDGLLGRPSNWMGSQTVEAGAAMAGQGVAMLTPAFFKAELASGRLLQPFELVCSDDRAYWLVYPEARRNLPKISAFRTWILTELEASRPAINGS</sequence>
<name>A0ABQ0H6G5_9HYPH</name>
<evidence type="ECO:0000313" key="7">
    <source>
        <dbReference type="Proteomes" id="UP001628091"/>
    </source>
</evidence>
<dbReference type="PROSITE" id="PS50931">
    <property type="entry name" value="HTH_LYSR"/>
    <property type="match status" value="1"/>
</dbReference>
<dbReference type="Proteomes" id="UP001628091">
    <property type="component" value="Unassembled WGS sequence"/>
</dbReference>
<dbReference type="Gene3D" id="1.10.10.10">
    <property type="entry name" value="Winged helix-like DNA-binding domain superfamily/Winged helix DNA-binding domain"/>
    <property type="match status" value="1"/>
</dbReference>
<dbReference type="RefSeq" id="WP_407866896.1">
    <property type="nucleotide sequence ID" value="NZ_BAAFZP010000002.1"/>
</dbReference>
<dbReference type="CDD" id="cd08432">
    <property type="entry name" value="PBP2_GcdR_TrpI_HvrB_AmpR_like"/>
    <property type="match status" value="1"/>
</dbReference>
<dbReference type="Pfam" id="PF03466">
    <property type="entry name" value="LysR_substrate"/>
    <property type="match status" value="1"/>
</dbReference>
<keyword evidence="2" id="KW-0805">Transcription regulation</keyword>